<feature type="transmembrane region" description="Helical" evidence="2">
    <location>
        <begin position="121"/>
        <end position="143"/>
    </location>
</feature>
<accession>A0AAU1ZS51</accession>
<proteinExistence type="predicted"/>
<keyword evidence="2" id="KW-0472">Membrane</keyword>
<feature type="transmembrane region" description="Helical" evidence="2">
    <location>
        <begin position="155"/>
        <end position="177"/>
    </location>
</feature>
<feature type="transmembrane region" description="Helical" evidence="2">
    <location>
        <begin position="36"/>
        <end position="55"/>
    </location>
</feature>
<keyword evidence="2" id="KW-0812">Transmembrane</keyword>
<feature type="transmembrane region" description="Helical" evidence="2">
    <location>
        <begin position="207"/>
        <end position="227"/>
    </location>
</feature>
<feature type="transmembrane region" description="Helical" evidence="2">
    <location>
        <begin position="184"/>
        <end position="201"/>
    </location>
</feature>
<sequence>MSCITACAPRRRAHREEPRGRLAPPKVITRRGLRRGAAGVAVTGLVYGGLLAVTADDNPLFGVDWAGSAAENARPFGTAVTAGWTTATEATTLALGRVETFAAWPLMALTLFWLASRNQPVYLRGALALFVSNAAGLAVFASVQGFPADEAALVGGYLALPGVLAGGYVLMALAVVALTARCRVRAAATAVALFAVTAAVLSPDHHALGTLSAAVAPLLAWYGIAALESRRAAGRRSVDAIPPVTVPEAGVVALRPRAEAAPEEGAGSDPVPLPRAG</sequence>
<evidence type="ECO:0000256" key="2">
    <source>
        <dbReference type="SAM" id="Phobius"/>
    </source>
</evidence>
<dbReference type="AlphaFoldDB" id="A0AAU1ZS51"/>
<evidence type="ECO:0000256" key="1">
    <source>
        <dbReference type="SAM" id="MobiDB-lite"/>
    </source>
</evidence>
<organism evidence="3">
    <name type="scientific">Streptomyces sp. NBC_00093</name>
    <dbReference type="NCBI Taxonomy" id="2975649"/>
    <lineage>
        <taxon>Bacteria</taxon>
        <taxon>Bacillati</taxon>
        <taxon>Actinomycetota</taxon>
        <taxon>Actinomycetes</taxon>
        <taxon>Kitasatosporales</taxon>
        <taxon>Streptomycetaceae</taxon>
        <taxon>Streptomyces</taxon>
    </lineage>
</organism>
<gene>
    <name evidence="3" type="ORF">OHA22_06060</name>
</gene>
<dbReference type="EMBL" id="CP108222">
    <property type="protein sequence ID" value="WTT15120.1"/>
    <property type="molecule type" value="Genomic_DNA"/>
</dbReference>
<feature type="transmembrane region" description="Helical" evidence="2">
    <location>
        <begin position="94"/>
        <end position="114"/>
    </location>
</feature>
<name>A0AAU1ZS51_9ACTN</name>
<evidence type="ECO:0000313" key="3">
    <source>
        <dbReference type="EMBL" id="WTT15120.1"/>
    </source>
</evidence>
<reference evidence="3" key="1">
    <citation type="submission" date="2022-10" db="EMBL/GenBank/DDBJ databases">
        <title>The complete genomes of actinobacterial strains from the NBC collection.</title>
        <authorList>
            <person name="Joergensen T.S."/>
            <person name="Alvarez Arevalo M."/>
            <person name="Sterndorff E.B."/>
            <person name="Faurdal D."/>
            <person name="Vuksanovic O."/>
            <person name="Mourched A.-S."/>
            <person name="Charusanti P."/>
            <person name="Shaw S."/>
            <person name="Blin K."/>
            <person name="Weber T."/>
        </authorList>
    </citation>
    <scope>NUCLEOTIDE SEQUENCE</scope>
    <source>
        <strain evidence="3">NBC_00093</strain>
    </source>
</reference>
<feature type="region of interest" description="Disordered" evidence="1">
    <location>
        <begin position="255"/>
        <end position="277"/>
    </location>
</feature>
<keyword evidence="2" id="KW-1133">Transmembrane helix</keyword>
<protein>
    <submittedName>
        <fullName evidence="3">Uncharacterized protein</fullName>
    </submittedName>
</protein>